<proteinExistence type="predicted"/>
<feature type="binding site" evidence="4">
    <location>
        <begin position="12"/>
        <end position="17"/>
    </location>
    <ligand>
        <name>substrate</name>
    </ligand>
</feature>
<dbReference type="GO" id="GO:0003839">
    <property type="term" value="F:gamma-glutamylcyclotransferase activity"/>
    <property type="evidence" value="ECO:0007669"/>
    <property type="project" value="UniProtKB-EC"/>
</dbReference>
<evidence type="ECO:0000256" key="3">
    <source>
        <dbReference type="PIRSR" id="PIRSR617939-1"/>
    </source>
</evidence>
<feature type="domain" description="Gamma-glutamylcyclotransferase AIG2-like" evidence="5">
    <location>
        <begin position="12"/>
        <end position="97"/>
    </location>
</feature>
<dbReference type="PANTHER" id="PTHR12935">
    <property type="entry name" value="GAMMA-GLUTAMYLCYCLOTRANSFERASE"/>
    <property type="match status" value="1"/>
</dbReference>
<evidence type="ECO:0000313" key="6">
    <source>
        <dbReference type="EMBL" id="PFH56758.1"/>
    </source>
</evidence>
<accession>A0A2A9P5Z8</accession>
<dbReference type="OrthoDB" id="2924818at2759"/>
<dbReference type="Proteomes" id="UP000037136">
    <property type="component" value="Unassembled WGS sequence"/>
</dbReference>
<dbReference type="InterPro" id="IPR017939">
    <property type="entry name" value="G-Glutamylcylcotransferase"/>
</dbReference>
<dbReference type="EC" id="4.3.2.9" evidence="1"/>
<dbReference type="PANTHER" id="PTHR12935:SF0">
    <property type="entry name" value="GAMMA-GLUTAMYLCYCLOTRANSFERASE"/>
    <property type="match status" value="1"/>
</dbReference>
<dbReference type="SUPFAM" id="SSF110857">
    <property type="entry name" value="Gamma-glutamyl cyclotransferase-like"/>
    <property type="match status" value="1"/>
</dbReference>
<name>A0A2A9P5Z8_OPHUN</name>
<protein>
    <recommendedName>
        <fullName evidence="1">gamma-glutamylcyclotransferase</fullName>
        <ecNumber evidence="1">4.3.2.9</ecNumber>
    </recommendedName>
</protein>
<organism evidence="6 7">
    <name type="scientific">Ophiocordyceps unilateralis</name>
    <name type="common">Zombie-ant fungus</name>
    <name type="synonym">Torrubia unilateralis</name>
    <dbReference type="NCBI Taxonomy" id="268505"/>
    <lineage>
        <taxon>Eukaryota</taxon>
        <taxon>Fungi</taxon>
        <taxon>Dikarya</taxon>
        <taxon>Ascomycota</taxon>
        <taxon>Pezizomycotina</taxon>
        <taxon>Sordariomycetes</taxon>
        <taxon>Hypocreomycetidae</taxon>
        <taxon>Hypocreales</taxon>
        <taxon>Ophiocordycipitaceae</taxon>
        <taxon>Ophiocordyceps</taxon>
    </lineage>
</organism>
<dbReference type="InterPro" id="IPR036568">
    <property type="entry name" value="GGCT-like_sf"/>
</dbReference>
<reference evidence="6 7" key="1">
    <citation type="journal article" date="2015" name="BMC Genomics">
        <title>Gene expression during zombie ant biting behavior reflects the complexity underlying fungal parasitic behavioral manipulation.</title>
        <authorList>
            <person name="de Bekker C."/>
            <person name="Ohm R.A."/>
            <person name="Loreto R.G."/>
            <person name="Sebastian A."/>
            <person name="Albert I."/>
            <person name="Merrow M."/>
            <person name="Brachmann A."/>
            <person name="Hughes D.P."/>
        </authorList>
    </citation>
    <scope>NUCLEOTIDE SEQUENCE [LARGE SCALE GENOMIC DNA]</scope>
    <source>
        <strain evidence="6 7">SC16a</strain>
    </source>
</reference>
<evidence type="ECO:0000313" key="7">
    <source>
        <dbReference type="Proteomes" id="UP000037136"/>
    </source>
</evidence>
<reference evidence="6 7" key="2">
    <citation type="journal article" date="2017" name="Sci. Rep.">
        <title>Ant-infecting Ophiocordyceps genomes reveal a high diversity of potential behavioral manipulation genes and a possible major role for enterotoxins.</title>
        <authorList>
            <person name="de Bekker C."/>
            <person name="Ohm R.A."/>
            <person name="Evans H.C."/>
            <person name="Brachmann A."/>
            <person name="Hughes D.P."/>
        </authorList>
    </citation>
    <scope>NUCLEOTIDE SEQUENCE [LARGE SCALE GENOMIC DNA]</scope>
    <source>
        <strain evidence="6 7">SC16a</strain>
    </source>
</reference>
<evidence type="ECO:0000256" key="4">
    <source>
        <dbReference type="PIRSR" id="PIRSR617939-2"/>
    </source>
</evidence>
<gene>
    <name evidence="6" type="ORF">XA68_16041</name>
</gene>
<dbReference type="Pfam" id="PF06094">
    <property type="entry name" value="GGACT"/>
    <property type="match status" value="1"/>
</dbReference>
<keyword evidence="7" id="KW-1185">Reference proteome</keyword>
<keyword evidence="2" id="KW-0456">Lyase</keyword>
<dbReference type="AlphaFoldDB" id="A0A2A9P5Z8"/>
<evidence type="ECO:0000256" key="2">
    <source>
        <dbReference type="ARBA" id="ARBA00023239"/>
    </source>
</evidence>
<sequence>MTSPPQPEPRYYFAYGSNLHMEQMKRRCPKSRYIGRAQLLDYRWQINDRGFANIVAQDGCRVDGLVYEIDAADEAKLDVNEGVAKKAYQKRHLPVLLHRAHAPLYRRPVSWIVAKGGPLAVSRSPSFGPTIGPSPPRQHWESDVLVYISFDYVQDSAPRDEYVQRLNLGIADARVLGVDDEYIRHSIRPFIPIEAPEPLSTSPPPDPGAHQS</sequence>
<dbReference type="Gene3D" id="3.10.490.10">
    <property type="entry name" value="Gamma-glutamyl cyclotransferase-like"/>
    <property type="match status" value="1"/>
</dbReference>
<comment type="caution">
    <text evidence="6">The sequence shown here is derived from an EMBL/GenBank/DDBJ whole genome shotgun (WGS) entry which is preliminary data.</text>
</comment>
<dbReference type="CDD" id="cd06661">
    <property type="entry name" value="GGCT_like"/>
    <property type="match status" value="1"/>
</dbReference>
<dbReference type="InterPro" id="IPR009288">
    <property type="entry name" value="AIG2-like_dom"/>
</dbReference>
<evidence type="ECO:0000259" key="5">
    <source>
        <dbReference type="Pfam" id="PF06094"/>
    </source>
</evidence>
<dbReference type="EMBL" id="LAZP02000515">
    <property type="protein sequence ID" value="PFH56758.1"/>
    <property type="molecule type" value="Genomic_DNA"/>
</dbReference>
<dbReference type="InterPro" id="IPR013024">
    <property type="entry name" value="GGCT-like"/>
</dbReference>
<evidence type="ECO:0000256" key="1">
    <source>
        <dbReference type="ARBA" id="ARBA00012346"/>
    </source>
</evidence>
<dbReference type="STRING" id="268505.A0A2A9P5Z8"/>
<feature type="active site" description="Proton acceptor" evidence="3">
    <location>
        <position position="81"/>
    </location>
</feature>